<dbReference type="Gene3D" id="1.10.246.20">
    <property type="entry name" value="Coactivator CBP, KIX domain"/>
    <property type="match status" value="1"/>
</dbReference>
<evidence type="ECO:0008006" key="5">
    <source>
        <dbReference type="Google" id="ProtNLM"/>
    </source>
</evidence>
<proteinExistence type="predicted"/>
<feature type="compositionally biased region" description="Low complexity" evidence="2">
    <location>
        <begin position="143"/>
        <end position="160"/>
    </location>
</feature>
<feature type="compositionally biased region" description="Pro residues" evidence="2">
    <location>
        <begin position="453"/>
        <end position="466"/>
    </location>
</feature>
<dbReference type="EMBL" id="VJMJ01000153">
    <property type="protein sequence ID" value="KAF0730581.1"/>
    <property type="molecule type" value="Genomic_DNA"/>
</dbReference>
<feature type="compositionally biased region" description="Gly residues" evidence="2">
    <location>
        <begin position="618"/>
        <end position="638"/>
    </location>
</feature>
<feature type="compositionally biased region" description="Polar residues" evidence="2">
    <location>
        <begin position="404"/>
        <end position="415"/>
    </location>
</feature>
<feature type="compositionally biased region" description="Acidic residues" evidence="2">
    <location>
        <begin position="822"/>
        <end position="831"/>
    </location>
</feature>
<name>A0A6G0WSW5_9STRA</name>
<evidence type="ECO:0000256" key="1">
    <source>
        <dbReference type="ARBA" id="ARBA00023242"/>
    </source>
</evidence>
<dbReference type="VEuPathDB" id="FungiDB:AeMF1_002957"/>
<dbReference type="Proteomes" id="UP000481153">
    <property type="component" value="Unassembled WGS sequence"/>
</dbReference>
<feature type="compositionally biased region" description="Polar residues" evidence="2">
    <location>
        <begin position="167"/>
        <end position="186"/>
    </location>
</feature>
<accession>A0A6G0WSW5</accession>
<reference evidence="3 4" key="1">
    <citation type="submission" date="2019-07" db="EMBL/GenBank/DDBJ databases">
        <title>Genomics analysis of Aphanomyces spp. identifies a new class of oomycete effector associated with host adaptation.</title>
        <authorList>
            <person name="Gaulin E."/>
        </authorList>
    </citation>
    <scope>NUCLEOTIDE SEQUENCE [LARGE SCALE GENOMIC DNA]</scope>
    <source>
        <strain evidence="3 4">ATCC 201684</strain>
    </source>
</reference>
<feature type="region of interest" description="Disordered" evidence="2">
    <location>
        <begin position="17"/>
        <end position="303"/>
    </location>
</feature>
<feature type="compositionally biased region" description="Low complexity" evidence="2">
    <location>
        <begin position="57"/>
        <end position="85"/>
    </location>
</feature>
<feature type="compositionally biased region" description="Polar residues" evidence="2">
    <location>
        <begin position="479"/>
        <end position="491"/>
    </location>
</feature>
<evidence type="ECO:0000256" key="2">
    <source>
        <dbReference type="SAM" id="MobiDB-lite"/>
    </source>
</evidence>
<evidence type="ECO:0000313" key="4">
    <source>
        <dbReference type="Proteomes" id="UP000481153"/>
    </source>
</evidence>
<dbReference type="InterPro" id="IPR036529">
    <property type="entry name" value="KIX_dom_sf"/>
</dbReference>
<keyword evidence="4" id="KW-1185">Reference proteome</keyword>
<feature type="region of interest" description="Disordered" evidence="2">
    <location>
        <begin position="591"/>
        <end position="923"/>
    </location>
</feature>
<dbReference type="AlphaFoldDB" id="A0A6G0WSW5"/>
<protein>
    <recommendedName>
        <fullName evidence="5">Mediator complex subunit 15 KIX domain-containing protein</fullName>
    </recommendedName>
</protein>
<feature type="compositionally biased region" description="Polar residues" evidence="2">
    <location>
        <begin position="132"/>
        <end position="142"/>
    </location>
</feature>
<feature type="region of interest" description="Disordered" evidence="2">
    <location>
        <begin position="379"/>
        <end position="521"/>
    </location>
</feature>
<feature type="compositionally biased region" description="Basic residues" evidence="2">
    <location>
        <begin position="876"/>
        <end position="886"/>
    </location>
</feature>
<sequence>MNTFGLEFGNDDLLGELDFGGPDMGGPLMGSGLDSPGQIPFSVGTPTGIASLGTGFPGAHPNNAPGGSNNNQASSSGPSSDMPSGRNDGFHDDNPMFFEMDKNNDDDKSKTPHPAHAPNHARNPHMNHDKPNQVNMPSNNAPGSQNNIGNNGNMHHNNSMGRKDSTSDPNISRPSNGPPLNQNSGANAPKPGGVPGGPRMSESSDQSTLLTTLLMPDNPGAPSSMGGPPGARPHINQGGSNVPPGAHPGMSQYNSMGPSSQQPPYGQPQHQRMMMGNPNVPGGPMYGGYNQPPPQQANQPRPPYQQLTRTMSMNSNPNATLMRQSSMSSSNFPTNYEEELAKLKSMLSAQPDLIPPPPEVLRVTQQHCMANMQRMQQMQQHNPNGGNFMGNMPPGMQPNNQMQSGYPRNQPSAQPSPGMPPQANQPPSLIGMDSNSVPRTSPSGPGSASNAPNHPPGAPSASPPSATPARPGVSPPTNAPQNQLATSSQMAQGGAGNAPGQMVSQAPGKTTNVWQSESDVPLRRKMIAKIVSLLQQRKPDAPTEWIRRLPDMARRLEDSLYRTASGRDVYGNFNTLKTRLQHLAVTMGARAAKGTSMDSSPENAPAPTGAPALMAPGQQGGGPPGQGPGQGNNNGGRPGGPPSGATPGYNPSMGQPGQPQQPPGNNAQQQNARMSQQMQHQMHMQMQQNQRQMQNQQHNQHKPNQASPGQQRPGMANNNQGNNPNMPNQGGFNRQTAMNGQQQQQQQQQRPMYGQPNPGSQQQQQPPNNQQRMASPNPGLRMNQPPAQRPQATAINTSSRLSDSLDDMDSSDFLGDLGIPDDSTDMGEDPIDALMRGSDASKEKKSPGGSTPASPKDAKGAPKRPMPGQVDNQGAKRAKAPAKRTPRNNSASPPVSKTPPPSANNPQKPQQPMAKTPPPPVNK</sequence>
<comment type="caution">
    <text evidence="3">The sequence shown here is derived from an EMBL/GenBank/DDBJ whole genome shotgun (WGS) entry which is preliminary data.</text>
</comment>
<dbReference type="GO" id="GO:0003712">
    <property type="term" value="F:transcription coregulator activity"/>
    <property type="evidence" value="ECO:0007669"/>
    <property type="project" value="InterPro"/>
</dbReference>
<organism evidence="3 4">
    <name type="scientific">Aphanomyces euteiches</name>
    <dbReference type="NCBI Taxonomy" id="100861"/>
    <lineage>
        <taxon>Eukaryota</taxon>
        <taxon>Sar</taxon>
        <taxon>Stramenopiles</taxon>
        <taxon>Oomycota</taxon>
        <taxon>Saprolegniomycetes</taxon>
        <taxon>Saprolegniales</taxon>
        <taxon>Verrucalvaceae</taxon>
        <taxon>Aphanomyces</taxon>
    </lineage>
</organism>
<feature type="compositionally biased region" description="Low complexity" evidence="2">
    <location>
        <begin position="257"/>
        <end position="269"/>
    </location>
</feature>
<keyword evidence="1" id="KW-0539">Nucleus</keyword>
<feature type="compositionally biased region" description="Pro residues" evidence="2">
    <location>
        <begin position="291"/>
        <end position="303"/>
    </location>
</feature>
<feature type="compositionally biased region" description="Low complexity" evidence="2">
    <location>
        <begin position="441"/>
        <end position="452"/>
    </location>
</feature>
<feature type="compositionally biased region" description="Low complexity" evidence="2">
    <location>
        <begin position="379"/>
        <end position="403"/>
    </location>
</feature>
<feature type="compositionally biased region" description="Basic and acidic residues" evidence="2">
    <location>
        <begin position="88"/>
        <end position="110"/>
    </location>
</feature>
<feature type="compositionally biased region" description="Low complexity" evidence="2">
    <location>
        <begin position="643"/>
        <end position="698"/>
    </location>
</feature>
<feature type="compositionally biased region" description="Low complexity" evidence="2">
    <location>
        <begin position="714"/>
        <end position="733"/>
    </location>
</feature>
<evidence type="ECO:0000313" key="3">
    <source>
        <dbReference type="EMBL" id="KAF0730581.1"/>
    </source>
</evidence>
<feature type="compositionally biased region" description="Polar residues" evidence="2">
    <location>
        <begin position="502"/>
        <end position="518"/>
    </location>
</feature>
<feature type="compositionally biased region" description="Low complexity" evidence="2">
    <location>
        <begin position="208"/>
        <end position="226"/>
    </location>
</feature>
<gene>
    <name evidence="3" type="ORF">Ae201684_012003</name>
</gene>
<feature type="compositionally biased region" description="Low complexity" evidence="2">
    <location>
        <begin position="741"/>
        <end position="771"/>
    </location>
</feature>
<dbReference type="GO" id="GO:0006355">
    <property type="term" value="P:regulation of DNA-templated transcription"/>
    <property type="evidence" value="ECO:0007669"/>
    <property type="project" value="InterPro"/>
</dbReference>